<sequence>MRAILKDENMVDVVNENYDETVKDKLKESGNEIDFASTVPDGMPIAKLSETAIPLNEGDAQGEDERGQMLLMRMRMKEIREMLRVQGPRVYSTISPLLSQQKHYYSLVAGNGYHLLCNSRLLNALISIKWKSFVSLGPRTGKVSLSWFWPFSSIGTVVMIMEIMLYLFELDSRARELKIGLEELGSNRDGGEQEQQRVEGVGNGRCGRKDCSMVDENEDKTVKDKPKELVNEIVSASTVSAGIAELGETAIPLKEDDTAQDENEKMAD</sequence>
<keyword evidence="1" id="KW-0812">Transmembrane</keyword>
<proteinExistence type="predicted"/>
<evidence type="ECO:0000256" key="1">
    <source>
        <dbReference type="SAM" id="Phobius"/>
    </source>
</evidence>
<evidence type="ECO:0000313" key="3">
    <source>
        <dbReference type="Proteomes" id="UP000834106"/>
    </source>
</evidence>
<feature type="transmembrane region" description="Helical" evidence="1">
    <location>
        <begin position="147"/>
        <end position="168"/>
    </location>
</feature>
<accession>A0AAD1ZN51</accession>
<keyword evidence="3" id="KW-1185">Reference proteome</keyword>
<gene>
    <name evidence="2" type="ORF">FPE_LOCUS18331</name>
</gene>
<keyword evidence="1" id="KW-1133">Transmembrane helix</keyword>
<dbReference type="AlphaFoldDB" id="A0AAD1ZN51"/>
<organism evidence="2 3">
    <name type="scientific">Fraxinus pennsylvanica</name>
    <dbReference type="NCBI Taxonomy" id="56036"/>
    <lineage>
        <taxon>Eukaryota</taxon>
        <taxon>Viridiplantae</taxon>
        <taxon>Streptophyta</taxon>
        <taxon>Embryophyta</taxon>
        <taxon>Tracheophyta</taxon>
        <taxon>Spermatophyta</taxon>
        <taxon>Magnoliopsida</taxon>
        <taxon>eudicotyledons</taxon>
        <taxon>Gunneridae</taxon>
        <taxon>Pentapetalae</taxon>
        <taxon>asterids</taxon>
        <taxon>lamiids</taxon>
        <taxon>Lamiales</taxon>
        <taxon>Oleaceae</taxon>
        <taxon>Oleeae</taxon>
        <taxon>Fraxinus</taxon>
    </lineage>
</organism>
<protein>
    <submittedName>
        <fullName evidence="2">Uncharacterized protein</fullName>
    </submittedName>
</protein>
<name>A0AAD1ZN51_9LAMI</name>
<keyword evidence="1" id="KW-0472">Membrane</keyword>
<dbReference type="EMBL" id="OU503046">
    <property type="protein sequence ID" value="CAI9770901.1"/>
    <property type="molecule type" value="Genomic_DNA"/>
</dbReference>
<evidence type="ECO:0000313" key="2">
    <source>
        <dbReference type="EMBL" id="CAI9770901.1"/>
    </source>
</evidence>
<reference evidence="2" key="1">
    <citation type="submission" date="2023-05" db="EMBL/GenBank/DDBJ databases">
        <authorList>
            <person name="Huff M."/>
        </authorList>
    </citation>
    <scope>NUCLEOTIDE SEQUENCE</scope>
</reference>
<dbReference type="Proteomes" id="UP000834106">
    <property type="component" value="Chromosome 11"/>
</dbReference>